<protein>
    <submittedName>
        <fullName evidence="1">Uncharacterized protein</fullName>
    </submittedName>
</protein>
<proteinExistence type="predicted"/>
<dbReference type="Proteomes" id="UP000827872">
    <property type="component" value="Linkage Group LG02"/>
</dbReference>
<accession>A0ACB8G0E9</accession>
<keyword evidence="2" id="KW-1185">Reference proteome</keyword>
<reference evidence="1" key="1">
    <citation type="submission" date="2021-08" db="EMBL/GenBank/DDBJ databases">
        <title>The first chromosome-level gecko genome reveals the dynamic sex chromosomes of Neotropical dwarf geckos (Sphaerodactylidae: Sphaerodactylus).</title>
        <authorList>
            <person name="Pinto B.J."/>
            <person name="Keating S.E."/>
            <person name="Gamble T."/>
        </authorList>
    </citation>
    <scope>NUCLEOTIDE SEQUENCE</scope>
    <source>
        <strain evidence="1">TG3544</strain>
    </source>
</reference>
<name>A0ACB8G0E9_9SAUR</name>
<comment type="caution">
    <text evidence="1">The sequence shown here is derived from an EMBL/GenBank/DDBJ whole genome shotgun (WGS) entry which is preliminary data.</text>
</comment>
<organism evidence="1 2">
    <name type="scientific">Sphaerodactylus townsendi</name>
    <dbReference type="NCBI Taxonomy" id="933632"/>
    <lineage>
        <taxon>Eukaryota</taxon>
        <taxon>Metazoa</taxon>
        <taxon>Chordata</taxon>
        <taxon>Craniata</taxon>
        <taxon>Vertebrata</taxon>
        <taxon>Euteleostomi</taxon>
        <taxon>Lepidosauria</taxon>
        <taxon>Squamata</taxon>
        <taxon>Bifurcata</taxon>
        <taxon>Gekkota</taxon>
        <taxon>Sphaerodactylidae</taxon>
        <taxon>Sphaerodactylus</taxon>
    </lineage>
</organism>
<gene>
    <name evidence="1" type="ORF">K3G42_012590</name>
</gene>
<sequence>MQANIVMAKWTAEMLLTRPTARMAALTPSFNARMENVSLEPLFVTMTMTVETGAMNTLAHMHPAKGISSLAQVDAAFIRAGSVMETMTAKIMLMRSDVKVVIETATQVNGPALYQGNVCQLANSAMGLQTVLVEKMKQT</sequence>
<dbReference type="EMBL" id="CM037615">
    <property type="protein sequence ID" value="KAH8013173.1"/>
    <property type="molecule type" value="Genomic_DNA"/>
</dbReference>
<evidence type="ECO:0000313" key="2">
    <source>
        <dbReference type="Proteomes" id="UP000827872"/>
    </source>
</evidence>
<evidence type="ECO:0000313" key="1">
    <source>
        <dbReference type="EMBL" id="KAH8013173.1"/>
    </source>
</evidence>